<reference evidence="2 3" key="1">
    <citation type="submission" date="2009-11" db="EMBL/GenBank/DDBJ databases">
        <authorList>
            <person name="Weinstock G."/>
            <person name="Sodergren E."/>
            <person name="Clifton S."/>
            <person name="Fulton L."/>
            <person name="Fulton B."/>
            <person name="Courtney L."/>
            <person name="Fronick C."/>
            <person name="Harrison M."/>
            <person name="Strong C."/>
            <person name="Farmer C."/>
            <person name="Delahaunty K."/>
            <person name="Markovic C."/>
            <person name="Hall O."/>
            <person name="Minx P."/>
            <person name="Tomlinson C."/>
            <person name="Mitreva M."/>
            <person name="Nelson J."/>
            <person name="Hou S."/>
            <person name="Wollam A."/>
            <person name="Pepin K.H."/>
            <person name="Johnson M."/>
            <person name="Bhonagiri V."/>
            <person name="Nash W.E."/>
            <person name="Warren W."/>
            <person name="Chinwalla A."/>
            <person name="Mardis E.R."/>
            <person name="Wilson R.K."/>
        </authorList>
    </citation>
    <scope>NUCLEOTIDE SEQUENCE [LARGE SCALE GENOMIC DNA]</scope>
    <source>
        <strain evidence="2 3">DSM 20093</strain>
    </source>
</reference>
<dbReference type="AlphaFoldDB" id="D1NVY8"/>
<dbReference type="Proteomes" id="UP000003656">
    <property type="component" value="Unassembled WGS sequence"/>
</dbReference>
<evidence type="ECO:0000313" key="3">
    <source>
        <dbReference type="Proteomes" id="UP000003656"/>
    </source>
</evidence>
<comment type="caution">
    <text evidence="2">The sequence shown here is derived from an EMBL/GenBank/DDBJ whole genome shotgun (WGS) entry which is preliminary data.</text>
</comment>
<feature type="compositionally biased region" description="Basic and acidic residues" evidence="1">
    <location>
        <begin position="34"/>
        <end position="44"/>
    </location>
</feature>
<feature type="region of interest" description="Disordered" evidence="1">
    <location>
        <begin position="65"/>
        <end position="97"/>
    </location>
</feature>
<name>D1NVY8_9BIFI</name>
<feature type="region of interest" description="Disordered" evidence="1">
    <location>
        <begin position="15"/>
        <end position="50"/>
    </location>
</feature>
<organism evidence="2 3">
    <name type="scientific">Bifidobacterium gallicum DSM 20093 = LMG 11596</name>
    <dbReference type="NCBI Taxonomy" id="561180"/>
    <lineage>
        <taxon>Bacteria</taxon>
        <taxon>Bacillati</taxon>
        <taxon>Actinomycetota</taxon>
        <taxon>Actinomycetes</taxon>
        <taxon>Bifidobacteriales</taxon>
        <taxon>Bifidobacteriaceae</taxon>
        <taxon>Bifidobacterium</taxon>
    </lineage>
</organism>
<feature type="compositionally biased region" description="Basic and acidic residues" evidence="1">
    <location>
        <begin position="88"/>
        <end position="97"/>
    </location>
</feature>
<proteinExistence type="predicted"/>
<accession>D1NVY8</accession>
<gene>
    <name evidence="2" type="ORF">BIFGAL_04032</name>
</gene>
<evidence type="ECO:0000313" key="2">
    <source>
        <dbReference type="EMBL" id="EFA22274.1"/>
    </source>
</evidence>
<protein>
    <submittedName>
        <fullName evidence="2">Uncharacterized protein</fullName>
    </submittedName>
</protein>
<evidence type="ECO:0000256" key="1">
    <source>
        <dbReference type="SAM" id="MobiDB-lite"/>
    </source>
</evidence>
<dbReference type="EMBL" id="ABXB03000004">
    <property type="protein sequence ID" value="EFA22274.1"/>
    <property type="molecule type" value="Genomic_DNA"/>
</dbReference>
<sequence length="97" mass="10592">MGRALCEGRLADRKRRRLNGAGVGRDGKKRRGRDKGAEKVRLGDGRNGMGAGAWRIGKGDGWIGRPLGGKVKRMRRDGWAARKGRPKGVGDQDGRKE</sequence>